<evidence type="ECO:0000256" key="1">
    <source>
        <dbReference type="SAM" id="MobiDB-lite"/>
    </source>
</evidence>
<dbReference type="RefSeq" id="WP_381217812.1">
    <property type="nucleotide sequence ID" value="NZ_JBHSPC010000093.1"/>
</dbReference>
<organism evidence="2 3">
    <name type="scientific">Streptomyces incanus</name>
    <dbReference type="NCBI Taxonomy" id="887453"/>
    <lineage>
        <taxon>Bacteria</taxon>
        <taxon>Bacillati</taxon>
        <taxon>Actinomycetota</taxon>
        <taxon>Actinomycetes</taxon>
        <taxon>Kitasatosporales</taxon>
        <taxon>Streptomycetaceae</taxon>
        <taxon>Streptomyces</taxon>
    </lineage>
</organism>
<name>A0ABW0XTI1_9ACTN</name>
<comment type="caution">
    <text evidence="2">The sequence shown here is derived from an EMBL/GenBank/DDBJ whole genome shotgun (WGS) entry which is preliminary data.</text>
</comment>
<reference evidence="3" key="1">
    <citation type="journal article" date="2019" name="Int. J. Syst. Evol. Microbiol.">
        <title>The Global Catalogue of Microorganisms (GCM) 10K type strain sequencing project: providing services to taxonomists for standard genome sequencing and annotation.</title>
        <authorList>
            <consortium name="The Broad Institute Genomics Platform"/>
            <consortium name="The Broad Institute Genome Sequencing Center for Infectious Disease"/>
            <person name="Wu L."/>
            <person name="Ma J."/>
        </authorList>
    </citation>
    <scope>NUCLEOTIDE SEQUENCE [LARGE SCALE GENOMIC DNA]</scope>
    <source>
        <strain evidence="3">JCM 13852</strain>
    </source>
</reference>
<sequence length="54" mass="6001">MRRIESAPAGQGSTGHNNRPDAIALDAGDFYRHRLLGVPLEKSSSRVGRRIRTR</sequence>
<evidence type="ECO:0000313" key="3">
    <source>
        <dbReference type="Proteomes" id="UP001596183"/>
    </source>
</evidence>
<feature type="region of interest" description="Disordered" evidence="1">
    <location>
        <begin position="1"/>
        <end position="22"/>
    </location>
</feature>
<accession>A0ABW0XTI1</accession>
<keyword evidence="3" id="KW-1185">Reference proteome</keyword>
<evidence type="ECO:0000313" key="2">
    <source>
        <dbReference type="EMBL" id="MFC5673656.1"/>
    </source>
</evidence>
<gene>
    <name evidence="2" type="ORF">ACFP2V_27230</name>
</gene>
<dbReference type="EMBL" id="JBHSPC010000093">
    <property type="protein sequence ID" value="MFC5673656.1"/>
    <property type="molecule type" value="Genomic_DNA"/>
</dbReference>
<proteinExistence type="predicted"/>
<protein>
    <submittedName>
        <fullName evidence="2">Uncharacterized protein</fullName>
    </submittedName>
</protein>
<dbReference type="Proteomes" id="UP001596183">
    <property type="component" value="Unassembled WGS sequence"/>
</dbReference>